<dbReference type="InterPro" id="IPR036390">
    <property type="entry name" value="WH_DNA-bd_sf"/>
</dbReference>
<sequence length="388" mass="42953">MDSIIAQIKAIAQNTDEAGRLNIIQSLKRVKVELQSPQDTFLELAVPGLTSAILRISADLGLLRSLAGTNQSLNVTQIADLTGASPPFLERILRYLAAVDMIKETGVNEYTANGITHVLADPKGEAMIYHGYDTIGPVMQAMPDFFAENNYKDVTVNTNTPFQKAHNTKLTSFEWLVQQPKHFENLQKIMTALQGSEWTEGFDLFNDEARKIPSKVSSTPQGSEKPFFVDVGGGHGHQCIELGKKYPNLLGYLVLQDLPEAVKDLAPIDGVKAEAYDFFQPQPIIGANFYYLRRIMHDWPDDKAAMILRNIRGAMSPNSRVLIDDAILPDTGANWQSALADLAMMTFAGKERTKKQWEALAESAGLRVEQIHTYVASTYTAILVLVVQ</sequence>
<keyword evidence="1" id="KW-0489">Methyltransferase</keyword>
<evidence type="ECO:0000259" key="5">
    <source>
        <dbReference type="Pfam" id="PF00891"/>
    </source>
</evidence>
<evidence type="ECO:0000313" key="7">
    <source>
        <dbReference type="EMBL" id="KGO60930.1"/>
    </source>
</evidence>
<organism evidence="7 8">
    <name type="scientific">Penicillium expansum</name>
    <name type="common">Blue mold rot fungus</name>
    <dbReference type="NCBI Taxonomy" id="27334"/>
    <lineage>
        <taxon>Eukaryota</taxon>
        <taxon>Fungi</taxon>
        <taxon>Dikarya</taxon>
        <taxon>Ascomycota</taxon>
        <taxon>Pezizomycotina</taxon>
        <taxon>Eurotiomycetes</taxon>
        <taxon>Eurotiomycetidae</taxon>
        <taxon>Eurotiales</taxon>
        <taxon>Aspergillaceae</taxon>
        <taxon>Penicillium</taxon>
    </lineage>
</organism>
<protein>
    <submittedName>
        <fullName evidence="7">Winged helix-turn-helix transcription repressor DNA-binding</fullName>
    </submittedName>
</protein>
<dbReference type="GeneID" id="27682636"/>
<proteinExistence type="predicted"/>
<dbReference type="VEuPathDB" id="FungiDB:PEXP_004170"/>
<dbReference type="Proteomes" id="UP000030143">
    <property type="component" value="Unassembled WGS sequence"/>
</dbReference>
<dbReference type="Gene3D" id="1.10.10.10">
    <property type="entry name" value="Winged helix-like DNA-binding domain superfamily/Winged helix DNA-binding domain"/>
    <property type="match status" value="1"/>
</dbReference>
<keyword evidence="8" id="KW-1185">Reference proteome</keyword>
<keyword evidence="7" id="KW-0238">DNA-binding</keyword>
<dbReference type="HOGENOM" id="CLU_005533_5_0_1"/>
<dbReference type="Pfam" id="PF08100">
    <property type="entry name" value="Dimerisation"/>
    <property type="match status" value="1"/>
</dbReference>
<dbReference type="InterPro" id="IPR001077">
    <property type="entry name" value="COMT_C"/>
</dbReference>
<evidence type="ECO:0000259" key="6">
    <source>
        <dbReference type="Pfam" id="PF08100"/>
    </source>
</evidence>
<dbReference type="PhylomeDB" id="A0A0A2K982"/>
<dbReference type="InterPro" id="IPR036388">
    <property type="entry name" value="WH-like_DNA-bd_sf"/>
</dbReference>
<dbReference type="SUPFAM" id="SSF46785">
    <property type="entry name" value="Winged helix' DNA-binding domain"/>
    <property type="match status" value="1"/>
</dbReference>
<feature type="domain" description="O-methyltransferase C-terminal" evidence="5">
    <location>
        <begin position="228"/>
        <end position="366"/>
    </location>
</feature>
<dbReference type="InterPro" id="IPR012967">
    <property type="entry name" value="COMT_dimerisation"/>
</dbReference>
<evidence type="ECO:0000256" key="4">
    <source>
        <dbReference type="PIRSR" id="PIRSR005739-1"/>
    </source>
</evidence>
<evidence type="ECO:0000313" key="8">
    <source>
        <dbReference type="Proteomes" id="UP000030143"/>
    </source>
</evidence>
<gene>
    <name evidence="7" type="ORF">PEX2_099460</name>
</gene>
<dbReference type="SUPFAM" id="SSF53335">
    <property type="entry name" value="S-adenosyl-L-methionine-dependent methyltransferases"/>
    <property type="match status" value="1"/>
</dbReference>
<dbReference type="OrthoDB" id="2410195at2759"/>
<dbReference type="GO" id="GO:0032259">
    <property type="term" value="P:methylation"/>
    <property type="evidence" value="ECO:0007669"/>
    <property type="project" value="UniProtKB-KW"/>
</dbReference>
<dbReference type="InterPro" id="IPR029063">
    <property type="entry name" value="SAM-dependent_MTases_sf"/>
</dbReference>
<keyword evidence="3" id="KW-0949">S-adenosyl-L-methionine</keyword>
<dbReference type="AlphaFoldDB" id="A0A0A2K982"/>
<keyword evidence="2" id="KW-0808">Transferase</keyword>
<dbReference type="STRING" id="27334.A0A0A2K982"/>
<dbReference type="PANTHER" id="PTHR43712">
    <property type="entry name" value="PUTATIVE (AFU_ORTHOLOGUE AFUA_4G14580)-RELATED"/>
    <property type="match status" value="1"/>
</dbReference>
<dbReference type="GO" id="GO:0003677">
    <property type="term" value="F:DNA binding"/>
    <property type="evidence" value="ECO:0007669"/>
    <property type="project" value="UniProtKB-KW"/>
</dbReference>
<comment type="caution">
    <text evidence="7">The sequence shown here is derived from an EMBL/GenBank/DDBJ whole genome shotgun (WGS) entry which is preliminary data.</text>
</comment>
<accession>A0A0A2K982</accession>
<dbReference type="PANTHER" id="PTHR43712:SF4">
    <property type="entry name" value="O-METHYLTRANSFERASE DOMAIN-CONTAINING PROTEIN"/>
    <property type="match status" value="1"/>
</dbReference>
<evidence type="ECO:0000256" key="1">
    <source>
        <dbReference type="ARBA" id="ARBA00022603"/>
    </source>
</evidence>
<dbReference type="PIRSF" id="PIRSF005739">
    <property type="entry name" value="O-mtase"/>
    <property type="match status" value="1"/>
</dbReference>
<dbReference type="GO" id="GO:0046983">
    <property type="term" value="F:protein dimerization activity"/>
    <property type="evidence" value="ECO:0007669"/>
    <property type="project" value="InterPro"/>
</dbReference>
<dbReference type="Pfam" id="PF00891">
    <property type="entry name" value="Methyltransf_2"/>
    <property type="match status" value="1"/>
</dbReference>
<reference evidence="7 8" key="1">
    <citation type="journal article" date="2015" name="Mol. Plant Microbe Interact.">
        <title>Genome, transcriptome, and functional analyses of Penicillium expansum provide new insights into secondary metabolism and pathogenicity.</title>
        <authorList>
            <person name="Ballester A.R."/>
            <person name="Marcet-Houben M."/>
            <person name="Levin E."/>
            <person name="Sela N."/>
            <person name="Selma-Lazaro C."/>
            <person name="Carmona L."/>
            <person name="Wisniewski M."/>
            <person name="Droby S."/>
            <person name="Gonzalez-Candelas L."/>
            <person name="Gabaldon T."/>
        </authorList>
    </citation>
    <scope>NUCLEOTIDE SEQUENCE [LARGE SCALE GENOMIC DNA]</scope>
    <source>
        <strain evidence="7 8">MD-8</strain>
    </source>
</reference>
<feature type="domain" description="O-methyltransferase dimerisation" evidence="6">
    <location>
        <begin position="50"/>
        <end position="106"/>
    </location>
</feature>
<dbReference type="GO" id="GO:0008171">
    <property type="term" value="F:O-methyltransferase activity"/>
    <property type="evidence" value="ECO:0007669"/>
    <property type="project" value="InterPro"/>
</dbReference>
<dbReference type="PROSITE" id="PS51683">
    <property type="entry name" value="SAM_OMT_II"/>
    <property type="match status" value="1"/>
</dbReference>
<dbReference type="EMBL" id="JQFZ01000060">
    <property type="protein sequence ID" value="KGO60930.1"/>
    <property type="molecule type" value="Genomic_DNA"/>
</dbReference>
<evidence type="ECO:0000256" key="3">
    <source>
        <dbReference type="ARBA" id="ARBA00022691"/>
    </source>
</evidence>
<feature type="active site" description="Proton acceptor" evidence="4">
    <location>
        <position position="297"/>
    </location>
</feature>
<name>A0A0A2K982_PENEN</name>
<dbReference type="RefSeq" id="XP_016601914.1">
    <property type="nucleotide sequence ID" value="XM_016747216.1"/>
</dbReference>
<dbReference type="Gene3D" id="3.40.50.150">
    <property type="entry name" value="Vaccinia Virus protein VP39"/>
    <property type="match status" value="1"/>
</dbReference>
<evidence type="ECO:0000256" key="2">
    <source>
        <dbReference type="ARBA" id="ARBA00022679"/>
    </source>
</evidence>
<dbReference type="GO" id="GO:0044550">
    <property type="term" value="P:secondary metabolite biosynthetic process"/>
    <property type="evidence" value="ECO:0007669"/>
    <property type="project" value="UniProtKB-ARBA"/>
</dbReference>
<dbReference type="InterPro" id="IPR016461">
    <property type="entry name" value="COMT-like"/>
</dbReference>